<feature type="compositionally biased region" description="Polar residues" evidence="2">
    <location>
        <begin position="323"/>
        <end position="335"/>
    </location>
</feature>
<dbReference type="OrthoDB" id="10352797at2759"/>
<feature type="compositionally biased region" description="Basic and acidic residues" evidence="2">
    <location>
        <begin position="960"/>
        <end position="969"/>
    </location>
</feature>
<keyword evidence="4" id="KW-1185">Reference proteome</keyword>
<dbReference type="EMBL" id="CCYA01000243">
    <property type="protein sequence ID" value="CEH14421.1"/>
    <property type="molecule type" value="Genomic_DNA"/>
</dbReference>
<feature type="region of interest" description="Disordered" evidence="2">
    <location>
        <begin position="1053"/>
        <end position="1112"/>
    </location>
</feature>
<accession>A0A0P1BFS1</accession>
<feature type="compositionally biased region" description="Low complexity" evidence="2">
    <location>
        <begin position="224"/>
        <end position="245"/>
    </location>
</feature>
<feature type="region of interest" description="Disordered" evidence="2">
    <location>
        <begin position="275"/>
        <end position="481"/>
    </location>
</feature>
<feature type="compositionally biased region" description="Polar residues" evidence="2">
    <location>
        <begin position="598"/>
        <end position="625"/>
    </location>
</feature>
<dbReference type="AlphaFoldDB" id="A0A0P1BFS1"/>
<feature type="compositionally biased region" description="Polar residues" evidence="2">
    <location>
        <begin position="1058"/>
        <end position="1076"/>
    </location>
</feature>
<feature type="compositionally biased region" description="Polar residues" evidence="2">
    <location>
        <begin position="540"/>
        <end position="561"/>
    </location>
</feature>
<feature type="compositionally biased region" description="Low complexity" evidence="2">
    <location>
        <begin position="729"/>
        <end position="739"/>
    </location>
</feature>
<feature type="compositionally biased region" description="Basic and acidic residues" evidence="2">
    <location>
        <begin position="1133"/>
        <end position="1146"/>
    </location>
</feature>
<feature type="coiled-coil region" evidence="1">
    <location>
        <begin position="122"/>
        <end position="149"/>
    </location>
</feature>
<protein>
    <submittedName>
        <fullName evidence="3">Uncharacterized protein</fullName>
    </submittedName>
</protein>
<feature type="region of interest" description="Disordered" evidence="2">
    <location>
        <begin position="55"/>
        <end position="85"/>
    </location>
</feature>
<feature type="region of interest" description="Disordered" evidence="2">
    <location>
        <begin position="702"/>
        <end position="745"/>
    </location>
</feature>
<feature type="compositionally biased region" description="Low complexity" evidence="2">
    <location>
        <begin position="62"/>
        <end position="71"/>
    </location>
</feature>
<evidence type="ECO:0000313" key="4">
    <source>
        <dbReference type="Proteomes" id="UP000054845"/>
    </source>
</evidence>
<feature type="compositionally biased region" description="Low complexity" evidence="2">
    <location>
        <begin position="343"/>
        <end position="377"/>
    </location>
</feature>
<feature type="compositionally biased region" description="Low complexity" evidence="2">
    <location>
        <begin position="442"/>
        <end position="481"/>
    </location>
</feature>
<sequence>MAKKKKSSTIPSMMDPAAVSTAAAAANGLSTEASLQKLWELVVCQAGSLHEMAQHLQNESRQPASSSSQPACGPTMSSTNPSSFGDVRDFEVTVNSILSRCTSLEQRTSSLDQTSFELPKRLRVLEETMNSLQRTNTENMQEIIELRQKLADAHKINTDTREKVQKLMVLELRYRAQASVKRPTDGAPSAMHQAVATSSVTVPQVALLNPAPPADEGQSMADEASASPSSAPATHAAQQPSASSSEKPVQILSRLSQKTAAPSLSSFIPSAPCASGHTNTAPTSPPVARHLSSSDSSSIEATTGQSARQWSIPSAMRVPAVGSTVNSCPHTSATRSAAPGNGAQASAVQDSQQVADSSGNSGRSLTSSNSLDTSSNSIPSQRRPSASSLDTSAAKPQGTHSAHSGVAVQRHNSTTSTAELPLPSAMPPHSIKAAVREPQTLSSPPSVRSAASTSTAVSNSHTFPSCTAPAPTPPATSASVAPLAPVTAPARPTQHARVKPEPKDVDEEEEIIFVSATNSTKKGRAAQLALRAKPELNAQVPATSSTTHGPPNQCAGSSMSNSGAILHDELEDLYPECLVNVSQEETASAAHRAPQPVSGASASSPTSLVSQPSGAPGGQQSPVDQSTARAAMPILPQIAPLAAPQEQRALASRLGSVSLDSAFVAPSAFPSGTRTTQVNTGQGVQGEASAISAVAKGRDRIPLATNGESDPLANVSSATSARNALRPKTPTGPSPSTTPRAIRARSDVQISTLPPSAQTSARLAKRNPGVLWANALIRGSIWRVGFDPKMSTEGRIGHRAACAIDTGLPPDLPRGSRGVTFTLQFADFERLDTLRGASTAALKVNFIVDLNMDPQLILLGFRHKHKLIIANGGKLFTLQTAQNITVPFADPYAGVPILEGDMQPPRMAPATTENLHQDSLGGLSNTSNPSWSSRHASVHYSTRDLDAQLDRYNGARGHGHREDHVERPEPWSPSSHRPGRITDLPIAPSAPSAQAYVMHSASHTRRSRQPEQVRLSVLGTGDPGSYQPVHGLVPPSSTFAQDAADEYQIGMAFGPTDDQLQSPGNTEASESNTISSRGAIDERQSRAAASSRPRASSPVINKRAAAGPLSGRIFDAPLSALEGRMATSTSRWDQQEPAKRRKVTNE</sequence>
<name>A0A0P1BFS1_9BASI</name>
<evidence type="ECO:0000256" key="2">
    <source>
        <dbReference type="SAM" id="MobiDB-lite"/>
    </source>
</evidence>
<dbReference type="Proteomes" id="UP000054845">
    <property type="component" value="Unassembled WGS sequence"/>
</dbReference>
<proteinExistence type="predicted"/>
<feature type="compositionally biased region" description="Polar residues" evidence="2">
    <location>
        <begin position="922"/>
        <end position="935"/>
    </location>
</feature>
<feature type="compositionally biased region" description="Polar residues" evidence="2">
    <location>
        <begin position="378"/>
        <end position="391"/>
    </location>
</feature>
<feature type="compositionally biased region" description="Polar residues" evidence="2">
    <location>
        <begin position="299"/>
        <end position="312"/>
    </location>
</feature>
<organism evidence="3 4">
    <name type="scientific">Ceraceosorus bombacis</name>
    <dbReference type="NCBI Taxonomy" id="401625"/>
    <lineage>
        <taxon>Eukaryota</taxon>
        <taxon>Fungi</taxon>
        <taxon>Dikarya</taxon>
        <taxon>Basidiomycota</taxon>
        <taxon>Ustilaginomycotina</taxon>
        <taxon>Exobasidiomycetes</taxon>
        <taxon>Ceraceosorales</taxon>
        <taxon>Ceraceosoraceae</taxon>
        <taxon>Ceraceosorus</taxon>
    </lineage>
</organism>
<feature type="region of interest" description="Disordered" evidence="2">
    <location>
        <begin position="208"/>
        <end position="251"/>
    </location>
</feature>
<evidence type="ECO:0000256" key="1">
    <source>
        <dbReference type="SAM" id="Coils"/>
    </source>
</evidence>
<evidence type="ECO:0000313" key="3">
    <source>
        <dbReference type="EMBL" id="CEH14421.1"/>
    </source>
</evidence>
<keyword evidence="1" id="KW-0175">Coiled coil</keyword>
<feature type="compositionally biased region" description="Low complexity" evidence="2">
    <location>
        <begin position="1086"/>
        <end position="1098"/>
    </location>
</feature>
<feature type="region of interest" description="Disordered" evidence="2">
    <location>
        <begin position="1124"/>
        <end position="1146"/>
    </location>
</feature>
<feature type="region of interest" description="Disordered" evidence="2">
    <location>
        <begin position="953"/>
        <end position="987"/>
    </location>
</feature>
<feature type="region of interest" description="Disordered" evidence="2">
    <location>
        <begin position="900"/>
        <end position="939"/>
    </location>
</feature>
<feature type="region of interest" description="Disordered" evidence="2">
    <location>
        <begin position="539"/>
        <end position="561"/>
    </location>
</feature>
<feature type="region of interest" description="Disordered" evidence="2">
    <location>
        <begin position="588"/>
        <end position="625"/>
    </location>
</feature>
<reference evidence="4" key="1">
    <citation type="submission" date="2014-09" db="EMBL/GenBank/DDBJ databases">
        <authorList>
            <person name="Sharma Rahul"/>
            <person name="Thines Marco"/>
        </authorList>
    </citation>
    <scope>NUCLEOTIDE SEQUENCE [LARGE SCALE GENOMIC DNA]</scope>
</reference>